<comment type="caution">
    <text evidence="10">The sequence shown here is derived from an EMBL/GenBank/DDBJ whole genome shotgun (WGS) entry which is preliminary data.</text>
</comment>
<evidence type="ECO:0000256" key="4">
    <source>
        <dbReference type="ARBA" id="ARBA00022679"/>
    </source>
</evidence>
<evidence type="ECO:0000313" key="10">
    <source>
        <dbReference type="EMBL" id="CAE6467069.1"/>
    </source>
</evidence>
<dbReference type="InterPro" id="IPR016181">
    <property type="entry name" value="Acyl_CoA_acyltransferase"/>
</dbReference>
<comment type="catalytic activity">
    <reaction evidence="6">
        <text>N-terminal glycyl-[protein] + tetradecanoyl-CoA = N-tetradecanoylglycyl-[protein] + CoA + H(+)</text>
        <dbReference type="Rhea" id="RHEA:15521"/>
        <dbReference type="Rhea" id="RHEA-COMP:12666"/>
        <dbReference type="Rhea" id="RHEA-COMP:12667"/>
        <dbReference type="ChEBI" id="CHEBI:15378"/>
        <dbReference type="ChEBI" id="CHEBI:57287"/>
        <dbReference type="ChEBI" id="CHEBI:57385"/>
        <dbReference type="ChEBI" id="CHEBI:64723"/>
        <dbReference type="ChEBI" id="CHEBI:133050"/>
        <dbReference type="EC" id="2.3.1.97"/>
    </reaction>
</comment>
<dbReference type="InterPro" id="IPR000903">
    <property type="entry name" value="NMT"/>
</dbReference>
<evidence type="ECO:0000256" key="5">
    <source>
        <dbReference type="ARBA" id="ARBA00023315"/>
    </source>
</evidence>
<dbReference type="EMBL" id="CAJMWX010001094">
    <property type="protein sequence ID" value="CAE6467069.1"/>
    <property type="molecule type" value="Genomic_DNA"/>
</dbReference>
<dbReference type="PANTHER" id="PTHR11377:SF5">
    <property type="entry name" value="GLYCYLPEPTIDE N-TETRADECANOYLTRANSFERASE"/>
    <property type="match status" value="1"/>
</dbReference>
<sequence length="463" mass="52391">MDSANGMYDPVSFSNDASKTGTFWGTQPVVQIGDVPSAEDGPIIVPTLEAIARIPQTPYQLPDGYEWCQVDVTTPLQAQELHELLCEHYIEFNDTFRFRYSTQFLLWALCPPGYHRNLHLGVRETSTNRLLAFIAGIPSKIRIRANVIKCAVINFLCIHKQLRSRRLTPIMIQEVSRIAVHLGIYYGVHTAIHHHHSPVSTVHYYHRILDVRKLVDVGFYHIGRGATLAREIRLHAVPDSHKTTGLREMKASDMDQVIRLYESHFRRFGIAPIWSKSDMQHILLGGLGSGDPVNGRRPGQVVWAYVSENQKTERITSFISFYSLPITVLKNESHHMIDAAYLFYYAVDVPTESVGDATFHKSQVHDVVHDTVIEASKVGILSHSPLLFTLILFKLGFDVITVATWMENQIFLRDLKFERGSGHLHYFLHNWRTAPMGDIDGDDFSSEAEPSVDAGQQVGLILV</sequence>
<dbReference type="Proteomes" id="UP000663888">
    <property type="component" value="Unassembled WGS sequence"/>
</dbReference>
<dbReference type="GO" id="GO:0005737">
    <property type="term" value="C:cytoplasm"/>
    <property type="evidence" value="ECO:0007669"/>
    <property type="project" value="TreeGrafter"/>
</dbReference>
<dbReference type="AlphaFoldDB" id="A0A8H3GV42"/>
<reference evidence="10" key="1">
    <citation type="submission" date="2021-01" db="EMBL/GenBank/DDBJ databases">
        <authorList>
            <person name="Kaushik A."/>
        </authorList>
    </citation>
    <scope>NUCLEOTIDE SEQUENCE</scope>
    <source>
        <strain evidence="10">AG4-R118</strain>
    </source>
</reference>
<evidence type="ECO:0000256" key="7">
    <source>
        <dbReference type="RuleBase" id="RU004178"/>
    </source>
</evidence>
<evidence type="ECO:0000313" key="11">
    <source>
        <dbReference type="Proteomes" id="UP000663888"/>
    </source>
</evidence>
<keyword evidence="4 6" id="KW-0808">Transferase</keyword>
<name>A0A8H3GV42_9AGAM</name>
<comment type="function">
    <text evidence="6">Adds a myristoyl group to the N-terminal glycine residue of certain cellular proteins.</text>
</comment>
<evidence type="ECO:0000256" key="1">
    <source>
        <dbReference type="ARBA" id="ARBA00009469"/>
    </source>
</evidence>
<gene>
    <name evidence="10" type="ORF">RDB_LOCUS100537</name>
</gene>
<dbReference type="Gene3D" id="3.40.630.170">
    <property type="match status" value="1"/>
</dbReference>
<dbReference type="InterPro" id="IPR022676">
    <property type="entry name" value="NMT_N"/>
</dbReference>
<dbReference type="EC" id="2.3.1.97" evidence="2 6"/>
<dbReference type="PANTHER" id="PTHR11377">
    <property type="entry name" value="N-MYRISTOYL TRANSFERASE"/>
    <property type="match status" value="1"/>
</dbReference>
<evidence type="ECO:0000259" key="8">
    <source>
        <dbReference type="Pfam" id="PF01233"/>
    </source>
</evidence>
<evidence type="ECO:0000256" key="2">
    <source>
        <dbReference type="ARBA" id="ARBA00012923"/>
    </source>
</evidence>
<dbReference type="PIRSF" id="PIRSF015892">
    <property type="entry name" value="N-myristl_transf"/>
    <property type="match status" value="1"/>
</dbReference>
<protein>
    <recommendedName>
        <fullName evidence="3 6">Glycylpeptide N-tetradecanoyltransferase</fullName>
        <ecNumber evidence="2 6">2.3.1.97</ecNumber>
    </recommendedName>
</protein>
<dbReference type="SUPFAM" id="SSF55729">
    <property type="entry name" value="Acyl-CoA N-acyltransferases (Nat)"/>
    <property type="match status" value="2"/>
</dbReference>
<dbReference type="InterPro" id="IPR022677">
    <property type="entry name" value="NMT_C"/>
</dbReference>
<evidence type="ECO:0000256" key="3">
    <source>
        <dbReference type="ARBA" id="ARBA00022240"/>
    </source>
</evidence>
<comment type="similarity">
    <text evidence="1 7">Belongs to the NMT family.</text>
</comment>
<feature type="domain" description="Glycylpeptide N-tetradecanoyltransferase C-terminal" evidence="9">
    <location>
        <begin position="216"/>
        <end position="442"/>
    </location>
</feature>
<dbReference type="Pfam" id="PF01233">
    <property type="entry name" value="NMT"/>
    <property type="match status" value="1"/>
</dbReference>
<feature type="domain" description="Glycylpeptide N-tetradecanoyltransferase N-terminal" evidence="8">
    <location>
        <begin position="49"/>
        <end position="201"/>
    </location>
</feature>
<organism evidence="10 11">
    <name type="scientific">Rhizoctonia solani</name>
    <dbReference type="NCBI Taxonomy" id="456999"/>
    <lineage>
        <taxon>Eukaryota</taxon>
        <taxon>Fungi</taxon>
        <taxon>Dikarya</taxon>
        <taxon>Basidiomycota</taxon>
        <taxon>Agaricomycotina</taxon>
        <taxon>Agaricomycetes</taxon>
        <taxon>Cantharellales</taxon>
        <taxon>Ceratobasidiaceae</taxon>
        <taxon>Rhizoctonia</taxon>
    </lineage>
</organism>
<accession>A0A8H3GV42</accession>
<dbReference type="GO" id="GO:0004379">
    <property type="term" value="F:glycylpeptide N-tetradecanoyltransferase activity"/>
    <property type="evidence" value="ECO:0007669"/>
    <property type="project" value="UniProtKB-EC"/>
</dbReference>
<evidence type="ECO:0000259" key="9">
    <source>
        <dbReference type="Pfam" id="PF02799"/>
    </source>
</evidence>
<dbReference type="Pfam" id="PF02799">
    <property type="entry name" value="NMT_C"/>
    <property type="match status" value="1"/>
</dbReference>
<evidence type="ECO:0000256" key="6">
    <source>
        <dbReference type="RuleBase" id="RU000586"/>
    </source>
</evidence>
<keyword evidence="5 6" id="KW-0012">Acyltransferase</keyword>
<proteinExistence type="inferred from homology"/>